<organism evidence="2 3">
    <name type="scientific">Chryseobacterium defluvii</name>
    <dbReference type="NCBI Taxonomy" id="160396"/>
    <lineage>
        <taxon>Bacteria</taxon>
        <taxon>Pseudomonadati</taxon>
        <taxon>Bacteroidota</taxon>
        <taxon>Flavobacteriia</taxon>
        <taxon>Flavobacteriales</taxon>
        <taxon>Weeksellaceae</taxon>
        <taxon>Chryseobacterium group</taxon>
        <taxon>Chryseobacterium</taxon>
    </lineage>
</organism>
<dbReference type="Pfam" id="PF04134">
    <property type="entry name" value="DCC1-like"/>
    <property type="match status" value="1"/>
</dbReference>
<keyword evidence="1" id="KW-0472">Membrane</keyword>
<sequence length="116" mass="13919">MIVLYDNWCPNCTKFSILIGKLDWLHNIRFEKLRDFDGKEGFDKELALKQMGSYTRQWNYGFESIFQICIRVPLFWILFPFLYILKVSGLGQWIYVEFAVRRKIIPLHCDENSCNL</sequence>
<dbReference type="Proteomes" id="UP000592180">
    <property type="component" value="Unassembled WGS sequence"/>
</dbReference>
<evidence type="ECO:0000313" key="2">
    <source>
        <dbReference type="EMBL" id="MBB4807213.1"/>
    </source>
</evidence>
<dbReference type="RefSeq" id="WP_184189912.1">
    <property type="nucleotide sequence ID" value="NZ_JACHLE010000003.1"/>
</dbReference>
<name>A0A840KIA2_9FLAO</name>
<gene>
    <name evidence="2" type="ORF">HNP38_002517</name>
</gene>
<reference evidence="2 3" key="1">
    <citation type="submission" date="2020-08" db="EMBL/GenBank/DDBJ databases">
        <title>Functional genomics of gut bacteria from endangered species of beetles.</title>
        <authorList>
            <person name="Carlos-Shanley C."/>
        </authorList>
    </citation>
    <scope>NUCLEOTIDE SEQUENCE [LARGE SCALE GENOMIC DNA]</scope>
    <source>
        <strain evidence="2 3">S00151</strain>
    </source>
</reference>
<accession>A0A840KIA2</accession>
<keyword evidence="1" id="KW-1133">Transmembrane helix</keyword>
<proteinExistence type="predicted"/>
<evidence type="ECO:0000256" key="1">
    <source>
        <dbReference type="SAM" id="Phobius"/>
    </source>
</evidence>
<dbReference type="GO" id="GO:0015035">
    <property type="term" value="F:protein-disulfide reductase activity"/>
    <property type="evidence" value="ECO:0007669"/>
    <property type="project" value="InterPro"/>
</dbReference>
<dbReference type="AlphaFoldDB" id="A0A840KIA2"/>
<comment type="caution">
    <text evidence="2">The sequence shown here is derived from an EMBL/GenBank/DDBJ whole genome shotgun (WGS) entry which is preliminary data.</text>
</comment>
<keyword evidence="1" id="KW-0812">Transmembrane</keyword>
<dbReference type="InterPro" id="IPR007263">
    <property type="entry name" value="DCC1-like"/>
</dbReference>
<feature type="transmembrane region" description="Helical" evidence="1">
    <location>
        <begin position="65"/>
        <end position="85"/>
    </location>
</feature>
<keyword evidence="3" id="KW-1185">Reference proteome</keyword>
<dbReference type="EMBL" id="JACHLE010000003">
    <property type="protein sequence ID" value="MBB4807213.1"/>
    <property type="molecule type" value="Genomic_DNA"/>
</dbReference>
<evidence type="ECO:0000313" key="3">
    <source>
        <dbReference type="Proteomes" id="UP000592180"/>
    </source>
</evidence>
<protein>
    <submittedName>
        <fullName evidence="2">Putative DCC family thiol-disulfide oxidoreductase YuxK</fullName>
    </submittedName>
</protein>